<dbReference type="Proteomes" id="UP000610594">
    <property type="component" value="Unassembled WGS sequence"/>
</dbReference>
<proteinExistence type="predicted"/>
<comment type="caution">
    <text evidence="1">The sequence shown here is derived from an EMBL/GenBank/DDBJ whole genome shotgun (WGS) entry which is preliminary data.</text>
</comment>
<reference evidence="1 2" key="1">
    <citation type="submission" date="2019-10" db="EMBL/GenBank/DDBJ databases">
        <title>Taxonomy of Antarctic Massilia spp.: description of Massilia rubra sp. nov., Massilia aquatica sp. nov., Massilia mucilaginosa sp. nov., Massilia frigida sp. nov. isolated from streams, lakes and regoliths.</title>
        <authorList>
            <person name="Holochova P."/>
            <person name="Sedlacek I."/>
            <person name="Kralova S."/>
            <person name="Maslanova I."/>
            <person name="Busse H.-J."/>
            <person name="Stankova E."/>
            <person name="Vrbovska V."/>
            <person name="Kovarovic V."/>
            <person name="Bartak M."/>
            <person name="Svec P."/>
            <person name="Pantucek R."/>
        </authorList>
    </citation>
    <scope>NUCLEOTIDE SEQUENCE [LARGE SCALE GENOMIC DNA]</scope>
    <source>
        <strain evidence="1 2">CCM 8694</strain>
    </source>
</reference>
<dbReference type="RefSeq" id="WP_167239803.1">
    <property type="nucleotide sequence ID" value="NZ_WHJF01000102.1"/>
</dbReference>
<dbReference type="InterPro" id="IPR011990">
    <property type="entry name" value="TPR-like_helical_dom_sf"/>
</dbReference>
<keyword evidence="2" id="KW-1185">Reference proteome</keyword>
<gene>
    <name evidence="1" type="ORF">F1735_26855</name>
</gene>
<sequence length="144" mass="16485">MALILNKQLDEAIFLECDAGATESDAGNFELAEKHYLKSWDMFPEPKFGWNSSQVRLYAISDFYLGWKKLEKALEWATLVFKTELLDGDGTPQLKVGIIQFEIENLDAAYASFRDAFTISGKRTFQGFDKKYLNFYLANGKEVK</sequence>
<evidence type="ECO:0008006" key="3">
    <source>
        <dbReference type="Google" id="ProtNLM"/>
    </source>
</evidence>
<organism evidence="1 2">
    <name type="scientific">Massilia genomosp. 1</name>
    <dbReference type="NCBI Taxonomy" id="2609280"/>
    <lineage>
        <taxon>Bacteria</taxon>
        <taxon>Pseudomonadati</taxon>
        <taxon>Pseudomonadota</taxon>
        <taxon>Betaproteobacteria</taxon>
        <taxon>Burkholderiales</taxon>
        <taxon>Oxalobacteraceae</taxon>
        <taxon>Telluria group</taxon>
        <taxon>Massilia</taxon>
    </lineage>
</organism>
<evidence type="ECO:0000313" key="2">
    <source>
        <dbReference type="Proteomes" id="UP000610594"/>
    </source>
</evidence>
<protein>
    <recommendedName>
        <fullName evidence="3">Tetratricopeptide repeat protein</fullName>
    </recommendedName>
</protein>
<name>A0ABX0MT06_9BURK</name>
<dbReference type="SUPFAM" id="SSF48452">
    <property type="entry name" value="TPR-like"/>
    <property type="match status" value="1"/>
</dbReference>
<accession>A0ABX0MT06</accession>
<dbReference type="EMBL" id="WHJF01000102">
    <property type="protein sequence ID" value="NHZ65879.1"/>
    <property type="molecule type" value="Genomic_DNA"/>
</dbReference>
<evidence type="ECO:0000313" key="1">
    <source>
        <dbReference type="EMBL" id="NHZ65879.1"/>
    </source>
</evidence>
<dbReference type="Gene3D" id="1.25.40.10">
    <property type="entry name" value="Tetratricopeptide repeat domain"/>
    <property type="match status" value="1"/>
</dbReference>